<proteinExistence type="predicted"/>
<gene>
    <name evidence="1" type="ORF">K431DRAFT_2094</name>
</gene>
<protein>
    <submittedName>
        <fullName evidence="1">Uncharacterized protein</fullName>
    </submittedName>
</protein>
<dbReference type="AlphaFoldDB" id="A0A9P4UVF5"/>
<evidence type="ECO:0000313" key="2">
    <source>
        <dbReference type="Proteomes" id="UP000799441"/>
    </source>
</evidence>
<keyword evidence="2" id="KW-1185">Reference proteome</keyword>
<dbReference type="EMBL" id="MU003765">
    <property type="protein sequence ID" value="KAF2726120.1"/>
    <property type="molecule type" value="Genomic_DNA"/>
</dbReference>
<sequence length="261" mass="30612">MEVTSSEQVRSKYDEEEIVGLISSIYELLLELGHMKEEAVDWAPPEGHTLDLSNIPDGVDVDPRVLSLMSRLPLPKSEPFVIQHRMNNFDYRDPIILAESRDFDRWLHPSGLDVSNAAPTMLMLLAGRYADDPCLILDVEDNTIRTVQNRWLRVMPWPATAHEQPDQRFYTFWPPVDAVQYLDQAFQRLLRADEIPMGQYAGFVVVELEPQFQELKRVLVEEYGWPYNFRRADWLRNRSSQYDRIRAESRFPIDDHHEPAW</sequence>
<evidence type="ECO:0000313" key="1">
    <source>
        <dbReference type="EMBL" id="KAF2726120.1"/>
    </source>
</evidence>
<dbReference type="OrthoDB" id="3936381at2759"/>
<accession>A0A9P4UVF5</accession>
<dbReference type="Proteomes" id="UP000799441">
    <property type="component" value="Unassembled WGS sequence"/>
</dbReference>
<name>A0A9P4UVF5_9PEZI</name>
<organism evidence="1 2">
    <name type="scientific">Polychaeton citri CBS 116435</name>
    <dbReference type="NCBI Taxonomy" id="1314669"/>
    <lineage>
        <taxon>Eukaryota</taxon>
        <taxon>Fungi</taxon>
        <taxon>Dikarya</taxon>
        <taxon>Ascomycota</taxon>
        <taxon>Pezizomycotina</taxon>
        <taxon>Dothideomycetes</taxon>
        <taxon>Dothideomycetidae</taxon>
        <taxon>Capnodiales</taxon>
        <taxon>Capnodiaceae</taxon>
        <taxon>Polychaeton</taxon>
    </lineage>
</organism>
<comment type="caution">
    <text evidence="1">The sequence shown here is derived from an EMBL/GenBank/DDBJ whole genome shotgun (WGS) entry which is preliminary data.</text>
</comment>
<reference evidence="1" key="1">
    <citation type="journal article" date="2020" name="Stud. Mycol.">
        <title>101 Dothideomycetes genomes: a test case for predicting lifestyles and emergence of pathogens.</title>
        <authorList>
            <person name="Haridas S."/>
            <person name="Albert R."/>
            <person name="Binder M."/>
            <person name="Bloem J."/>
            <person name="Labutti K."/>
            <person name="Salamov A."/>
            <person name="Andreopoulos B."/>
            <person name="Baker S."/>
            <person name="Barry K."/>
            <person name="Bills G."/>
            <person name="Bluhm B."/>
            <person name="Cannon C."/>
            <person name="Castanera R."/>
            <person name="Culley D."/>
            <person name="Daum C."/>
            <person name="Ezra D."/>
            <person name="Gonzalez J."/>
            <person name="Henrissat B."/>
            <person name="Kuo A."/>
            <person name="Liang C."/>
            <person name="Lipzen A."/>
            <person name="Lutzoni F."/>
            <person name="Magnuson J."/>
            <person name="Mondo S."/>
            <person name="Nolan M."/>
            <person name="Ohm R."/>
            <person name="Pangilinan J."/>
            <person name="Park H.-J."/>
            <person name="Ramirez L."/>
            <person name="Alfaro M."/>
            <person name="Sun H."/>
            <person name="Tritt A."/>
            <person name="Yoshinaga Y."/>
            <person name="Zwiers L.-H."/>
            <person name="Turgeon B."/>
            <person name="Goodwin S."/>
            <person name="Spatafora J."/>
            <person name="Crous P."/>
            <person name="Grigoriev I."/>
        </authorList>
    </citation>
    <scope>NUCLEOTIDE SEQUENCE</scope>
    <source>
        <strain evidence="1">CBS 116435</strain>
    </source>
</reference>